<evidence type="ECO:0000313" key="1">
    <source>
        <dbReference type="EMBL" id="KAK8050823.1"/>
    </source>
</evidence>
<keyword evidence="2" id="KW-1185">Reference proteome</keyword>
<protein>
    <submittedName>
        <fullName evidence="1">Uncharacterized protein</fullName>
    </submittedName>
</protein>
<accession>A0ABR1TYN3</accession>
<gene>
    <name evidence="1" type="ORF">PG994_012553</name>
</gene>
<reference evidence="1 2" key="1">
    <citation type="submission" date="2023-01" db="EMBL/GenBank/DDBJ databases">
        <title>Analysis of 21 Apiospora genomes using comparative genomics revels a genus with tremendous synthesis potential of carbohydrate active enzymes and secondary metabolites.</title>
        <authorList>
            <person name="Sorensen T."/>
        </authorList>
    </citation>
    <scope>NUCLEOTIDE SEQUENCE [LARGE SCALE GENOMIC DNA]</scope>
    <source>
        <strain evidence="1 2">CBS 135458</strain>
    </source>
</reference>
<proteinExistence type="predicted"/>
<name>A0ABR1TYN3_9PEZI</name>
<sequence>MSLDPSHARAFELIRGVGVQFREVCPTTTTMKPAAFPWYYRDPGGPIDEDLHKLRKANRRKLLDSSGQWDYILAKCGIVVPHTKGRSLLEIWAARDRRTGGAGVLAPESEGRDRREPARWPAEVDVAFGFWLFSADAGEGAALQWPDLGLLMF</sequence>
<dbReference type="Proteomes" id="UP001480595">
    <property type="component" value="Unassembled WGS sequence"/>
</dbReference>
<comment type="caution">
    <text evidence="1">The sequence shown here is derived from an EMBL/GenBank/DDBJ whole genome shotgun (WGS) entry which is preliminary data.</text>
</comment>
<dbReference type="GeneID" id="92097025"/>
<evidence type="ECO:0000313" key="2">
    <source>
        <dbReference type="Proteomes" id="UP001480595"/>
    </source>
</evidence>
<organism evidence="1 2">
    <name type="scientific">Apiospora phragmitis</name>
    <dbReference type="NCBI Taxonomy" id="2905665"/>
    <lineage>
        <taxon>Eukaryota</taxon>
        <taxon>Fungi</taxon>
        <taxon>Dikarya</taxon>
        <taxon>Ascomycota</taxon>
        <taxon>Pezizomycotina</taxon>
        <taxon>Sordariomycetes</taxon>
        <taxon>Xylariomycetidae</taxon>
        <taxon>Amphisphaeriales</taxon>
        <taxon>Apiosporaceae</taxon>
        <taxon>Apiospora</taxon>
    </lineage>
</organism>
<dbReference type="RefSeq" id="XP_066713072.1">
    <property type="nucleotide sequence ID" value="XM_066863962.1"/>
</dbReference>
<dbReference type="EMBL" id="JAQQWL010000011">
    <property type="protein sequence ID" value="KAK8050823.1"/>
    <property type="molecule type" value="Genomic_DNA"/>
</dbReference>